<comment type="caution">
    <text evidence="2">The sequence shown here is derived from an EMBL/GenBank/DDBJ whole genome shotgun (WGS) entry which is preliminary data.</text>
</comment>
<dbReference type="EMBL" id="JASMWN010000006">
    <property type="protein sequence ID" value="MDU9004285.1"/>
    <property type="molecule type" value="Genomic_DNA"/>
</dbReference>
<dbReference type="InterPro" id="IPR008704">
    <property type="entry name" value="Endonuclease_Zinc-binding_loop"/>
</dbReference>
<dbReference type="GO" id="GO:0004519">
    <property type="term" value="F:endonuclease activity"/>
    <property type="evidence" value="ECO:0007669"/>
    <property type="project" value="UniProtKB-KW"/>
</dbReference>
<proteinExistence type="predicted"/>
<evidence type="ECO:0000259" key="1">
    <source>
        <dbReference type="Pfam" id="PF05551"/>
    </source>
</evidence>
<dbReference type="Proteomes" id="UP001255416">
    <property type="component" value="Unassembled WGS sequence"/>
</dbReference>
<accession>A0ABU3VE37</accession>
<dbReference type="InterPro" id="IPR044925">
    <property type="entry name" value="His-Me_finger_sf"/>
</dbReference>
<evidence type="ECO:0000313" key="2">
    <source>
        <dbReference type="EMBL" id="MDU9004285.1"/>
    </source>
</evidence>
<sequence length="120" mass="13651">MIRFVDPSTAWYEDILANHAEAAQALVDDVLADTERDGNGCLVTATVEPRKVRFRGSQDRAYRFVHCVTEGLAATPHQVVRHRCHNRRCVNPEHLVIGTRADNLRDEWDRQANGVDFNLL</sequence>
<organism evidence="2 3">
    <name type="scientific">Sedimentitalea todarodis</name>
    <dbReference type="NCBI Taxonomy" id="1631240"/>
    <lineage>
        <taxon>Bacteria</taxon>
        <taxon>Pseudomonadati</taxon>
        <taxon>Pseudomonadota</taxon>
        <taxon>Alphaproteobacteria</taxon>
        <taxon>Rhodobacterales</taxon>
        <taxon>Paracoccaceae</taxon>
        <taxon>Sedimentitalea</taxon>
    </lineage>
</organism>
<dbReference type="RefSeq" id="WP_316775870.1">
    <property type="nucleotide sequence ID" value="NZ_JASMWN010000006.1"/>
</dbReference>
<protein>
    <submittedName>
        <fullName evidence="2">HNH endonuclease</fullName>
    </submittedName>
</protein>
<keyword evidence="2" id="KW-0255">Endonuclease</keyword>
<gene>
    <name evidence="2" type="ORF">QO231_10510</name>
</gene>
<feature type="domain" description="Zinc-binding loop region of homing endonuclease" evidence="1">
    <location>
        <begin position="77"/>
        <end position="103"/>
    </location>
</feature>
<name>A0ABU3VE37_9RHOB</name>
<keyword evidence="2" id="KW-0378">Hydrolase</keyword>
<dbReference type="Pfam" id="PF05551">
    <property type="entry name" value="zf-His_Me_endon"/>
    <property type="match status" value="1"/>
</dbReference>
<dbReference type="Gene3D" id="3.90.75.10">
    <property type="entry name" value="Homing Intron 3 (I-ppo) Encoded Endonuclease, Chain A"/>
    <property type="match status" value="1"/>
</dbReference>
<evidence type="ECO:0000313" key="3">
    <source>
        <dbReference type="Proteomes" id="UP001255416"/>
    </source>
</evidence>
<reference evidence="3" key="1">
    <citation type="submission" date="2023-05" db="EMBL/GenBank/DDBJ databases">
        <title>Sedimentitalea sp. nov. JM2-8.</title>
        <authorList>
            <person name="Huang J."/>
        </authorList>
    </citation>
    <scope>NUCLEOTIDE SEQUENCE [LARGE SCALE GENOMIC DNA]</scope>
    <source>
        <strain evidence="3">KHS03</strain>
    </source>
</reference>
<keyword evidence="3" id="KW-1185">Reference proteome</keyword>
<dbReference type="InterPro" id="IPR044930">
    <property type="entry name" value="Homing_endonuclease_His-Me"/>
</dbReference>
<dbReference type="SUPFAM" id="SSF54060">
    <property type="entry name" value="His-Me finger endonucleases"/>
    <property type="match status" value="1"/>
</dbReference>
<keyword evidence="2" id="KW-0540">Nuclease</keyword>